<reference evidence="2" key="1">
    <citation type="journal article" date="2020" name="mSystems">
        <title>Genome- and Community-Level Interaction Insights into Carbon Utilization and Element Cycling Functions of Hydrothermarchaeota in Hydrothermal Sediment.</title>
        <authorList>
            <person name="Zhou Z."/>
            <person name="Liu Y."/>
            <person name="Xu W."/>
            <person name="Pan J."/>
            <person name="Luo Z.H."/>
            <person name="Li M."/>
        </authorList>
    </citation>
    <scope>NUCLEOTIDE SEQUENCE [LARGE SCALE GENOMIC DNA]</scope>
    <source>
        <strain evidence="2">SpSt-81</strain>
    </source>
</reference>
<gene>
    <name evidence="2" type="ORF">ENW00_03695</name>
</gene>
<dbReference type="InterPro" id="IPR045761">
    <property type="entry name" value="ODP_dom"/>
</dbReference>
<comment type="caution">
    <text evidence="2">The sequence shown here is derived from an EMBL/GenBank/DDBJ whole genome shotgun (WGS) entry which is preliminary data.</text>
</comment>
<proteinExistence type="predicted"/>
<evidence type="ECO:0000259" key="1">
    <source>
        <dbReference type="SMART" id="SM00849"/>
    </source>
</evidence>
<name>A0A7C3MJQ3_DICTH</name>
<dbReference type="AlphaFoldDB" id="A0A7C3MJQ3"/>
<dbReference type="SUPFAM" id="SSF56281">
    <property type="entry name" value="Metallo-hydrolase/oxidoreductase"/>
    <property type="match status" value="1"/>
</dbReference>
<dbReference type="GO" id="GO:0016301">
    <property type="term" value="F:kinase activity"/>
    <property type="evidence" value="ECO:0007669"/>
    <property type="project" value="UniProtKB-KW"/>
</dbReference>
<keyword evidence="2" id="KW-0418">Kinase</keyword>
<accession>A0A7C3MJQ3</accession>
<dbReference type="EMBL" id="DTIN01000013">
    <property type="protein sequence ID" value="HFX13249.1"/>
    <property type="molecule type" value="Genomic_DNA"/>
</dbReference>
<dbReference type="SMART" id="SM00849">
    <property type="entry name" value="Lactamase_B"/>
    <property type="match status" value="1"/>
</dbReference>
<organism evidence="2">
    <name type="scientific">Dictyoglomus thermophilum</name>
    <dbReference type="NCBI Taxonomy" id="14"/>
    <lineage>
        <taxon>Bacteria</taxon>
        <taxon>Pseudomonadati</taxon>
        <taxon>Dictyoglomota</taxon>
        <taxon>Dictyoglomia</taxon>
        <taxon>Dictyoglomales</taxon>
        <taxon>Dictyoglomaceae</taxon>
        <taxon>Dictyoglomus</taxon>
    </lineage>
</organism>
<evidence type="ECO:0000313" key="2">
    <source>
        <dbReference type="EMBL" id="HFX13249.1"/>
    </source>
</evidence>
<feature type="domain" description="Metallo-beta-lactamase" evidence="1">
    <location>
        <begin position="24"/>
        <end position="223"/>
    </location>
</feature>
<sequence length="374" mass="43246">MADIRSYEIVEGLYLIKNPQLFFNFNSYLLSCPLDQNIKLNILFDPLPLRCFKDFVKAIDDLIGIENIDIIYTNHQDPDLTSSVPALLDLSKKAFYLTSQDTWRLTSGYNIDPDRFQPIEILPNRKLKFSKDSDDCLQFIPTPFCHFRGAYAVYYPKLKVLFTGDLLGGASTKKSEGIYADEDSWIGIKLFHEVYMPTKEALRLAIDQIGRLAPIPELILPQHGDIIKGDLVIEFLKRLNEIDVGLDYIKKEEREKELYIRVFNDMLDYAKSKYGEKAVIEKLNNISIQMSNYPEIIKIENGVISEVYIPPATAFVLIYDLFCQHLSEKDKEDIRLQSIATFKKYNLSVPEELLYKRSSSLVDKLRIIFNPIRI</sequence>
<dbReference type="Pfam" id="PF19583">
    <property type="entry name" value="ODP"/>
    <property type="match status" value="1"/>
</dbReference>
<dbReference type="InterPro" id="IPR036866">
    <property type="entry name" value="RibonucZ/Hydroxyglut_hydro"/>
</dbReference>
<dbReference type="PANTHER" id="PTHR43041">
    <property type="entry name" value="HYDROLASE, METALLO-BETA-LACTAMASE SUPERFAMILY"/>
    <property type="match status" value="1"/>
</dbReference>
<dbReference type="InterPro" id="IPR001279">
    <property type="entry name" value="Metallo-B-lactamas"/>
</dbReference>
<protein>
    <submittedName>
        <fullName evidence="2">Histidine kinase</fullName>
    </submittedName>
</protein>
<keyword evidence="2" id="KW-0808">Transferase</keyword>
<dbReference type="PANTHER" id="PTHR43041:SF1">
    <property type="entry name" value="METALLO-BETA-LACTAMASE DOMAIN-CONTAINING PROTEIN"/>
    <property type="match status" value="1"/>
</dbReference>
<dbReference type="Gene3D" id="3.60.15.10">
    <property type="entry name" value="Ribonuclease Z/Hydroxyacylglutathione hydrolase-like"/>
    <property type="match status" value="1"/>
</dbReference>